<feature type="compositionally biased region" description="Basic and acidic residues" evidence="1">
    <location>
        <begin position="146"/>
        <end position="159"/>
    </location>
</feature>
<proteinExistence type="predicted"/>
<accession>A0A9N9K259</accession>
<keyword evidence="3" id="KW-1185">Reference proteome</keyword>
<dbReference type="EMBL" id="CAJVPY010043075">
    <property type="protein sequence ID" value="CAG8807885.1"/>
    <property type="molecule type" value="Genomic_DNA"/>
</dbReference>
<feature type="region of interest" description="Disordered" evidence="1">
    <location>
        <begin position="102"/>
        <end position="121"/>
    </location>
</feature>
<dbReference type="Proteomes" id="UP000789405">
    <property type="component" value="Unassembled WGS sequence"/>
</dbReference>
<feature type="region of interest" description="Disordered" evidence="1">
    <location>
        <begin position="137"/>
        <end position="159"/>
    </location>
</feature>
<reference evidence="2" key="1">
    <citation type="submission" date="2021-06" db="EMBL/GenBank/DDBJ databases">
        <authorList>
            <person name="Kallberg Y."/>
            <person name="Tangrot J."/>
            <person name="Rosling A."/>
        </authorList>
    </citation>
    <scope>NUCLEOTIDE SEQUENCE</scope>
    <source>
        <strain evidence="2">MA453B</strain>
    </source>
</reference>
<protein>
    <submittedName>
        <fullName evidence="2">6761_t:CDS:1</fullName>
    </submittedName>
</protein>
<organism evidence="2 3">
    <name type="scientific">Dentiscutata erythropus</name>
    <dbReference type="NCBI Taxonomy" id="1348616"/>
    <lineage>
        <taxon>Eukaryota</taxon>
        <taxon>Fungi</taxon>
        <taxon>Fungi incertae sedis</taxon>
        <taxon>Mucoromycota</taxon>
        <taxon>Glomeromycotina</taxon>
        <taxon>Glomeromycetes</taxon>
        <taxon>Diversisporales</taxon>
        <taxon>Gigasporaceae</taxon>
        <taxon>Dentiscutata</taxon>
    </lineage>
</organism>
<evidence type="ECO:0000313" key="2">
    <source>
        <dbReference type="EMBL" id="CAG8807885.1"/>
    </source>
</evidence>
<feature type="region of interest" description="Disordered" evidence="1">
    <location>
        <begin position="75"/>
        <end position="97"/>
    </location>
</feature>
<gene>
    <name evidence="2" type="ORF">DERYTH_LOCUS24768</name>
</gene>
<dbReference type="AlphaFoldDB" id="A0A9N9K259"/>
<name>A0A9N9K259_9GLOM</name>
<sequence>MKWYSNNIKKLIKKIDSENKWSEDEKRIPPWKHQLKSQDGGQITKMITGNKTQETETTLMTRFAVLLTVRWRPTRTQNNATTNQPIPQVSQNGTSSNTFITQEKEGEYANKTNPSFKTSEEITEGFKFISKAVTQPIAKRLHSRKGKEIFEEPKQKKKK</sequence>
<comment type="caution">
    <text evidence="2">The sequence shown here is derived from an EMBL/GenBank/DDBJ whole genome shotgun (WGS) entry which is preliminary data.</text>
</comment>
<evidence type="ECO:0000256" key="1">
    <source>
        <dbReference type="SAM" id="MobiDB-lite"/>
    </source>
</evidence>
<evidence type="ECO:0000313" key="3">
    <source>
        <dbReference type="Proteomes" id="UP000789405"/>
    </source>
</evidence>
<feature type="non-terminal residue" evidence="2">
    <location>
        <position position="1"/>
    </location>
</feature>